<feature type="region of interest" description="Disordered" evidence="2">
    <location>
        <begin position="324"/>
        <end position="361"/>
    </location>
</feature>
<dbReference type="GeneID" id="139177792"/>
<organism evidence="3 4">
    <name type="scientific">Bos indicus</name>
    <name type="common">Zebu</name>
    <dbReference type="NCBI Taxonomy" id="9915"/>
    <lineage>
        <taxon>Eukaryota</taxon>
        <taxon>Metazoa</taxon>
        <taxon>Chordata</taxon>
        <taxon>Craniata</taxon>
        <taxon>Vertebrata</taxon>
        <taxon>Euteleostomi</taxon>
        <taxon>Mammalia</taxon>
        <taxon>Eutheria</taxon>
        <taxon>Laurasiatheria</taxon>
        <taxon>Artiodactyla</taxon>
        <taxon>Ruminantia</taxon>
        <taxon>Pecora</taxon>
        <taxon>Bovidae</taxon>
        <taxon>Bovinae</taxon>
        <taxon>Bos</taxon>
    </lineage>
</organism>
<proteinExistence type="predicted"/>
<protein>
    <submittedName>
        <fullName evidence="4">Kinesin-like protein KIF19</fullName>
    </submittedName>
</protein>
<dbReference type="RefSeq" id="XP_070630563.1">
    <property type="nucleotide sequence ID" value="XM_070774462.1"/>
</dbReference>
<evidence type="ECO:0000313" key="4">
    <source>
        <dbReference type="RefSeq" id="XP_070630563.1"/>
    </source>
</evidence>
<accession>A0ABM4R4V9</accession>
<name>A0ABM4R4V9_BOSIN</name>
<reference evidence="4" key="1">
    <citation type="submission" date="2025-08" db="UniProtKB">
        <authorList>
            <consortium name="RefSeq"/>
        </authorList>
    </citation>
    <scope>IDENTIFICATION</scope>
    <source>
        <tissue evidence="4">Blood</tissue>
    </source>
</reference>
<sequence length="361" mass="39840">MRETEVPSLEYKTQLRKAGHGVGLQPAAQHPGAWKGEDPLSGGRGRPLTGHLVLTARSAPQLALEQRCRELRARGRRLEETLPRRVSSEQQREALGLLYRVHELELENAEMQSQALLRDGALHHRREALRRLEQRRSLCEEIIRAQRQLIQDGNLAVPQHLKELCEVYLREHEEGNLERATMMDRLASRALQDSALPKISPPGTVPTPEESDLESVKMPNSESPHQHGSFLPLLGTESEANHLFKASSRAWQAKGFCLPTPPPIRAGTLVTQEVSSGPHGWEYPGETSSGWDGTFPKQPSEDIGFLLGPMASFPNPFISQATPQVGLNSQINSSPESIENLSQIPLSHKGVSPASPDTLSA</sequence>
<keyword evidence="3" id="KW-1185">Reference proteome</keyword>
<evidence type="ECO:0000313" key="3">
    <source>
        <dbReference type="Proteomes" id="UP001652663"/>
    </source>
</evidence>
<feature type="compositionally biased region" description="Polar residues" evidence="2">
    <location>
        <begin position="324"/>
        <end position="345"/>
    </location>
</feature>
<evidence type="ECO:0000256" key="1">
    <source>
        <dbReference type="SAM" id="Coils"/>
    </source>
</evidence>
<feature type="region of interest" description="Disordered" evidence="2">
    <location>
        <begin position="17"/>
        <end position="46"/>
    </location>
</feature>
<feature type="coiled-coil region" evidence="1">
    <location>
        <begin position="61"/>
        <end position="119"/>
    </location>
</feature>
<gene>
    <name evidence="4" type="primary">LOC139177792</name>
</gene>
<dbReference type="Proteomes" id="UP001652663">
    <property type="component" value="Chromosome 19"/>
</dbReference>
<feature type="region of interest" description="Disordered" evidence="2">
    <location>
        <begin position="192"/>
        <end position="230"/>
    </location>
</feature>
<keyword evidence="1" id="KW-0175">Coiled coil</keyword>
<evidence type="ECO:0000256" key="2">
    <source>
        <dbReference type="SAM" id="MobiDB-lite"/>
    </source>
</evidence>